<evidence type="ECO:0000259" key="3">
    <source>
        <dbReference type="PROSITE" id="PS50887"/>
    </source>
</evidence>
<evidence type="ECO:0000313" key="5">
    <source>
        <dbReference type="Proteomes" id="UP000267464"/>
    </source>
</evidence>
<dbReference type="RefSeq" id="WP_124543373.1">
    <property type="nucleotide sequence ID" value="NZ_QUSW01000009.1"/>
</dbReference>
<name>A0A3N7HIV0_9BURK</name>
<dbReference type="SMART" id="SM00267">
    <property type="entry name" value="GGDEF"/>
    <property type="match status" value="1"/>
</dbReference>
<dbReference type="CDD" id="cd01949">
    <property type="entry name" value="GGDEF"/>
    <property type="match status" value="1"/>
</dbReference>
<keyword evidence="5" id="KW-1185">Reference proteome</keyword>
<dbReference type="SUPFAM" id="SSF55073">
    <property type="entry name" value="Nucleotide cyclase"/>
    <property type="match status" value="1"/>
</dbReference>
<sequence length="446" mass="49133">MQPGRFNRLLLGLVALTLAALAWNEFGMNSVLAITAAQPYSIWTDDDRREAGGRTVAHVDRVGSTFVMTCDAKPGYEYPYCELAIALRAMPDGIDLTGYRFLRVWIRHEGPAMQQSVRLYLCNFTPSYSKLGDQQSLKVHEVAFDPGRAGEPVDIDIAKFSVASWWISEHNVPMDHVGTELDKVSVLRVGTGNNAPVGLHKITVDRIEFHGKLVSKATFRLAVLMAWMLGIISFVTLDAAATRRRLKAAEQGQLSLRRINAALQLKTRDYAEQAGRDPLTSLLNRRGLGDDLLKRSKEGEARLFPMSLVFVDLDHFKNINDTHGHAAGDAVLRKVAQTVGLQIQRSDLLTRWGGEEFLLLCPLTRAHEAQAIAERLRRVIESIDWEALALHVTASFGVAEAMNAADLSAGIDRADAAVYVAKRSGRNRVEVHGTKAADDGAQASVE</sequence>
<dbReference type="PANTHER" id="PTHR45138:SF9">
    <property type="entry name" value="DIGUANYLATE CYCLASE DGCM-RELATED"/>
    <property type="match status" value="1"/>
</dbReference>
<dbReference type="EC" id="2.7.7.65" evidence="1"/>
<proteinExistence type="predicted"/>
<dbReference type="Pfam" id="PF00990">
    <property type="entry name" value="GGDEF"/>
    <property type="match status" value="1"/>
</dbReference>
<evidence type="ECO:0000256" key="1">
    <source>
        <dbReference type="ARBA" id="ARBA00012528"/>
    </source>
</evidence>
<dbReference type="PANTHER" id="PTHR45138">
    <property type="entry name" value="REGULATORY COMPONENTS OF SENSORY TRANSDUCTION SYSTEM"/>
    <property type="match status" value="1"/>
</dbReference>
<dbReference type="PROSITE" id="PS50887">
    <property type="entry name" value="GGDEF"/>
    <property type="match status" value="1"/>
</dbReference>
<dbReference type="GO" id="GO:0043709">
    <property type="term" value="P:cell adhesion involved in single-species biofilm formation"/>
    <property type="evidence" value="ECO:0007669"/>
    <property type="project" value="TreeGrafter"/>
</dbReference>
<feature type="domain" description="GGDEF" evidence="3">
    <location>
        <begin position="304"/>
        <end position="434"/>
    </location>
</feature>
<evidence type="ECO:0000256" key="2">
    <source>
        <dbReference type="ARBA" id="ARBA00034247"/>
    </source>
</evidence>
<dbReference type="Proteomes" id="UP000267464">
    <property type="component" value="Unassembled WGS sequence"/>
</dbReference>
<dbReference type="OrthoDB" id="9813903at2"/>
<organism evidence="4 5">
    <name type="scientific">Piscinibacter terrae</name>
    <dbReference type="NCBI Taxonomy" id="2496871"/>
    <lineage>
        <taxon>Bacteria</taxon>
        <taxon>Pseudomonadati</taxon>
        <taxon>Pseudomonadota</taxon>
        <taxon>Betaproteobacteria</taxon>
        <taxon>Burkholderiales</taxon>
        <taxon>Sphaerotilaceae</taxon>
        <taxon>Piscinibacter</taxon>
    </lineage>
</organism>
<dbReference type="AlphaFoldDB" id="A0A3N7HIV0"/>
<evidence type="ECO:0000313" key="4">
    <source>
        <dbReference type="EMBL" id="RQP21958.1"/>
    </source>
</evidence>
<dbReference type="InterPro" id="IPR000160">
    <property type="entry name" value="GGDEF_dom"/>
</dbReference>
<dbReference type="InterPro" id="IPR043128">
    <property type="entry name" value="Rev_trsase/Diguanyl_cyclase"/>
</dbReference>
<comment type="catalytic activity">
    <reaction evidence="2">
        <text>2 GTP = 3',3'-c-di-GMP + 2 diphosphate</text>
        <dbReference type="Rhea" id="RHEA:24898"/>
        <dbReference type="ChEBI" id="CHEBI:33019"/>
        <dbReference type="ChEBI" id="CHEBI:37565"/>
        <dbReference type="ChEBI" id="CHEBI:58805"/>
        <dbReference type="EC" id="2.7.7.65"/>
    </reaction>
</comment>
<dbReference type="EMBL" id="QUSW01000009">
    <property type="protein sequence ID" value="RQP21958.1"/>
    <property type="molecule type" value="Genomic_DNA"/>
</dbReference>
<dbReference type="InterPro" id="IPR050469">
    <property type="entry name" value="Diguanylate_Cyclase"/>
</dbReference>
<dbReference type="NCBIfam" id="TIGR00254">
    <property type="entry name" value="GGDEF"/>
    <property type="match status" value="1"/>
</dbReference>
<dbReference type="GO" id="GO:1902201">
    <property type="term" value="P:negative regulation of bacterial-type flagellum-dependent cell motility"/>
    <property type="evidence" value="ECO:0007669"/>
    <property type="project" value="TreeGrafter"/>
</dbReference>
<dbReference type="FunFam" id="3.30.70.270:FF:000001">
    <property type="entry name" value="Diguanylate cyclase domain protein"/>
    <property type="match status" value="1"/>
</dbReference>
<reference evidence="4 5" key="1">
    <citation type="submission" date="2018-08" db="EMBL/GenBank/DDBJ databases">
        <authorList>
            <person name="Khan S.A."/>
            <person name="Jeon C.O."/>
            <person name="Chun B.H."/>
            <person name="Jeong S.E."/>
        </authorList>
    </citation>
    <scope>NUCLEOTIDE SEQUENCE [LARGE SCALE GENOMIC DNA]</scope>
    <source>
        <strain evidence="4 5">S-16</strain>
    </source>
</reference>
<gene>
    <name evidence="4" type="ORF">DZC73_26380</name>
</gene>
<dbReference type="GO" id="GO:0005886">
    <property type="term" value="C:plasma membrane"/>
    <property type="evidence" value="ECO:0007669"/>
    <property type="project" value="TreeGrafter"/>
</dbReference>
<protein>
    <recommendedName>
        <fullName evidence="1">diguanylate cyclase</fullName>
        <ecNumber evidence="1">2.7.7.65</ecNumber>
    </recommendedName>
</protein>
<comment type="caution">
    <text evidence="4">The sequence shown here is derived from an EMBL/GenBank/DDBJ whole genome shotgun (WGS) entry which is preliminary data.</text>
</comment>
<dbReference type="GO" id="GO:0052621">
    <property type="term" value="F:diguanylate cyclase activity"/>
    <property type="evidence" value="ECO:0007669"/>
    <property type="project" value="UniProtKB-EC"/>
</dbReference>
<dbReference type="InterPro" id="IPR029787">
    <property type="entry name" value="Nucleotide_cyclase"/>
</dbReference>
<dbReference type="Gene3D" id="3.30.70.270">
    <property type="match status" value="1"/>
</dbReference>
<accession>A0A3N7HIV0</accession>
<reference evidence="4 5" key="2">
    <citation type="submission" date="2018-12" db="EMBL/GenBank/DDBJ databases">
        <title>Rhizobacter gummiphilus sp. nov., a rubber-degrading bacterium isolated from the soil of a botanical garden in Japan.</title>
        <authorList>
            <person name="Shunsuke S.S."/>
        </authorList>
    </citation>
    <scope>NUCLEOTIDE SEQUENCE [LARGE SCALE GENOMIC DNA]</scope>
    <source>
        <strain evidence="4 5">S-16</strain>
    </source>
</reference>